<dbReference type="PANTHER" id="PTHR13505">
    <property type="entry name" value="TRANSMEMBRANE PROTEIN 208"/>
    <property type="match status" value="1"/>
</dbReference>
<proteinExistence type="inferred from homology"/>
<name>A0AAV8SFR2_9ROSI</name>
<dbReference type="EMBL" id="JAIWQS010000011">
    <property type="protein sequence ID" value="KAJ8750875.1"/>
    <property type="molecule type" value="Genomic_DNA"/>
</dbReference>
<dbReference type="InterPro" id="IPR008506">
    <property type="entry name" value="SND2/TMEM208"/>
</dbReference>
<comment type="similarity">
    <text evidence="2">Belongs to the TMEM208 family.</text>
</comment>
<keyword evidence="6" id="KW-0472">Membrane</keyword>
<evidence type="ECO:0000313" key="9">
    <source>
        <dbReference type="Proteomes" id="UP001159364"/>
    </source>
</evidence>
<gene>
    <name evidence="8" type="ORF">K2173_016056</name>
</gene>
<evidence type="ECO:0000256" key="1">
    <source>
        <dbReference type="ARBA" id="ARBA00004477"/>
    </source>
</evidence>
<sequence length="138" mass="15891">MVFFHSSFTWKHWVGLVLTSLAYWIPYKQLAEMAKPTYTDDGELLDGGFDMSTGGICGYLHDVIYITCFVQITSIISEKFWYSYLVIPAFGAYKLFGLVRGILPQGSEGVEEDEKTRKKREKLEKKASRAKFVRTRNK</sequence>
<feature type="compositionally biased region" description="Basic residues" evidence="7">
    <location>
        <begin position="128"/>
        <end position="138"/>
    </location>
</feature>
<dbReference type="Pfam" id="PF05620">
    <property type="entry name" value="TMEM208_SND2"/>
    <property type="match status" value="1"/>
</dbReference>
<dbReference type="GO" id="GO:0005773">
    <property type="term" value="C:vacuole"/>
    <property type="evidence" value="ECO:0007669"/>
    <property type="project" value="GOC"/>
</dbReference>
<keyword evidence="4" id="KW-0256">Endoplasmic reticulum</keyword>
<evidence type="ECO:0000256" key="4">
    <source>
        <dbReference type="ARBA" id="ARBA00022824"/>
    </source>
</evidence>
<dbReference type="GO" id="GO:0005789">
    <property type="term" value="C:endoplasmic reticulum membrane"/>
    <property type="evidence" value="ECO:0007669"/>
    <property type="project" value="UniProtKB-SubCell"/>
</dbReference>
<organism evidence="8 9">
    <name type="scientific">Erythroxylum novogranatense</name>
    <dbReference type="NCBI Taxonomy" id="1862640"/>
    <lineage>
        <taxon>Eukaryota</taxon>
        <taxon>Viridiplantae</taxon>
        <taxon>Streptophyta</taxon>
        <taxon>Embryophyta</taxon>
        <taxon>Tracheophyta</taxon>
        <taxon>Spermatophyta</taxon>
        <taxon>Magnoliopsida</taxon>
        <taxon>eudicotyledons</taxon>
        <taxon>Gunneridae</taxon>
        <taxon>Pentapetalae</taxon>
        <taxon>rosids</taxon>
        <taxon>fabids</taxon>
        <taxon>Malpighiales</taxon>
        <taxon>Erythroxylaceae</taxon>
        <taxon>Erythroxylum</taxon>
    </lineage>
</organism>
<evidence type="ECO:0000256" key="7">
    <source>
        <dbReference type="SAM" id="MobiDB-lite"/>
    </source>
</evidence>
<evidence type="ECO:0000313" key="8">
    <source>
        <dbReference type="EMBL" id="KAJ8750875.1"/>
    </source>
</evidence>
<evidence type="ECO:0000256" key="2">
    <source>
        <dbReference type="ARBA" id="ARBA00009950"/>
    </source>
</evidence>
<evidence type="ECO:0000256" key="3">
    <source>
        <dbReference type="ARBA" id="ARBA00022692"/>
    </source>
</evidence>
<keyword evidence="3" id="KW-0812">Transmembrane</keyword>
<accession>A0AAV8SFR2</accession>
<comment type="subcellular location">
    <subcellularLocation>
        <location evidence="1">Endoplasmic reticulum membrane</location>
        <topology evidence="1">Multi-pass membrane protein</topology>
    </subcellularLocation>
</comment>
<evidence type="ECO:0008006" key="10">
    <source>
        <dbReference type="Google" id="ProtNLM"/>
    </source>
</evidence>
<reference evidence="8 9" key="1">
    <citation type="submission" date="2021-09" db="EMBL/GenBank/DDBJ databases">
        <title>Genomic insights and catalytic innovation underlie evolution of tropane alkaloids biosynthesis.</title>
        <authorList>
            <person name="Wang Y.-J."/>
            <person name="Tian T."/>
            <person name="Huang J.-P."/>
            <person name="Huang S.-X."/>
        </authorList>
    </citation>
    <scope>NUCLEOTIDE SEQUENCE [LARGE SCALE GENOMIC DNA]</scope>
    <source>
        <strain evidence="8">KIB-2018</strain>
        <tissue evidence="8">Leaf</tissue>
    </source>
</reference>
<dbReference type="GO" id="GO:0006624">
    <property type="term" value="P:vacuolar protein processing"/>
    <property type="evidence" value="ECO:0007669"/>
    <property type="project" value="TreeGrafter"/>
</dbReference>
<keyword evidence="5" id="KW-1133">Transmembrane helix</keyword>
<evidence type="ECO:0000256" key="6">
    <source>
        <dbReference type="ARBA" id="ARBA00023136"/>
    </source>
</evidence>
<dbReference type="AlphaFoldDB" id="A0AAV8SFR2"/>
<keyword evidence="9" id="KW-1185">Reference proteome</keyword>
<protein>
    <recommendedName>
        <fullName evidence="10">Transmembrane protein 208</fullName>
    </recommendedName>
</protein>
<dbReference type="Proteomes" id="UP001159364">
    <property type="component" value="Linkage Group LG11"/>
</dbReference>
<dbReference type="PANTHER" id="PTHR13505:SF7">
    <property type="entry name" value="TRANSMEMBRANE PROTEIN 208"/>
    <property type="match status" value="1"/>
</dbReference>
<evidence type="ECO:0000256" key="5">
    <source>
        <dbReference type="ARBA" id="ARBA00022989"/>
    </source>
</evidence>
<comment type="caution">
    <text evidence="8">The sequence shown here is derived from an EMBL/GenBank/DDBJ whole genome shotgun (WGS) entry which is preliminary data.</text>
</comment>
<feature type="region of interest" description="Disordered" evidence="7">
    <location>
        <begin position="107"/>
        <end position="138"/>
    </location>
</feature>